<evidence type="ECO:0000313" key="6">
    <source>
        <dbReference type="EMBL" id="GGZ06084.1"/>
    </source>
</evidence>
<comment type="subcellular location">
    <subcellularLocation>
        <location evidence="1">Secreted</location>
    </subcellularLocation>
</comment>
<dbReference type="GO" id="GO:0005509">
    <property type="term" value="F:calcium ion binding"/>
    <property type="evidence" value="ECO:0007669"/>
    <property type="project" value="InterPro"/>
</dbReference>
<reference evidence="6" key="1">
    <citation type="journal article" date="2014" name="Int. J. Syst. Evol. Microbiol.">
        <title>Complete genome sequence of Corynebacterium casei LMG S-19264T (=DSM 44701T), isolated from a smear-ripened cheese.</title>
        <authorList>
            <consortium name="US DOE Joint Genome Institute (JGI-PGF)"/>
            <person name="Walter F."/>
            <person name="Albersmeier A."/>
            <person name="Kalinowski J."/>
            <person name="Ruckert C."/>
        </authorList>
    </citation>
    <scope>NUCLEOTIDE SEQUENCE</scope>
    <source>
        <strain evidence="6">KCTC 12344</strain>
    </source>
</reference>
<feature type="domain" description="Haemolysin-type calcium binding-related" evidence="5">
    <location>
        <begin position="286"/>
        <end position="316"/>
    </location>
</feature>
<dbReference type="PRINTS" id="PR00313">
    <property type="entry name" value="CABNDNGRPT"/>
</dbReference>
<dbReference type="AlphaFoldDB" id="A0AA88CAB3"/>
<keyword evidence="3" id="KW-0106">Calcium</keyword>
<evidence type="ECO:0000259" key="5">
    <source>
        <dbReference type="Pfam" id="PF06594"/>
    </source>
</evidence>
<dbReference type="Proteomes" id="UP000619512">
    <property type="component" value="Unassembled WGS sequence"/>
</dbReference>
<proteinExistence type="predicted"/>
<dbReference type="Gene3D" id="2.150.10.10">
    <property type="entry name" value="Serralysin-like metalloprotease, C-terminal"/>
    <property type="match status" value="5"/>
</dbReference>
<dbReference type="InterPro" id="IPR010566">
    <property type="entry name" value="Haemolys_ca-bd"/>
</dbReference>
<dbReference type="GO" id="GO:0005576">
    <property type="term" value="C:extracellular region"/>
    <property type="evidence" value="ECO:0007669"/>
    <property type="project" value="UniProtKB-SubCell"/>
</dbReference>
<reference evidence="6" key="2">
    <citation type="submission" date="2022-12" db="EMBL/GenBank/DDBJ databases">
        <authorList>
            <person name="Sun Q."/>
            <person name="Kim S."/>
        </authorList>
    </citation>
    <scope>NUCLEOTIDE SEQUENCE</scope>
    <source>
        <strain evidence="6">KCTC 12344</strain>
    </source>
</reference>
<name>A0AA88CAB3_9BURK</name>
<keyword evidence="2" id="KW-0964">Secreted</keyword>
<evidence type="ECO:0000256" key="3">
    <source>
        <dbReference type="ARBA" id="ARBA00022837"/>
    </source>
</evidence>
<dbReference type="InterPro" id="IPR050557">
    <property type="entry name" value="RTX_toxin/Mannuronan_C5-epim"/>
</dbReference>
<dbReference type="Pfam" id="PF06594">
    <property type="entry name" value="HCBP_related"/>
    <property type="match status" value="2"/>
</dbReference>
<feature type="domain" description="Haemolysin-type calcium binding-related" evidence="5">
    <location>
        <begin position="631"/>
        <end position="676"/>
    </location>
</feature>
<dbReference type="Pfam" id="PF00353">
    <property type="entry name" value="HemolysinCabind"/>
    <property type="match status" value="7"/>
</dbReference>
<evidence type="ECO:0000313" key="7">
    <source>
        <dbReference type="Proteomes" id="UP000619512"/>
    </source>
</evidence>
<dbReference type="PANTHER" id="PTHR38340:SF1">
    <property type="entry name" value="S-LAYER PROTEIN"/>
    <property type="match status" value="1"/>
</dbReference>
<dbReference type="InterPro" id="IPR001343">
    <property type="entry name" value="Hemolysn_Ca-bd"/>
</dbReference>
<dbReference type="InterPro" id="IPR011049">
    <property type="entry name" value="Serralysin-like_metalloprot_C"/>
</dbReference>
<gene>
    <name evidence="6" type="ORF">GCM10007388_44450</name>
</gene>
<organism evidence="6 7">
    <name type="scientific">Pseudoduganella plicata</name>
    <dbReference type="NCBI Taxonomy" id="321984"/>
    <lineage>
        <taxon>Bacteria</taxon>
        <taxon>Pseudomonadati</taxon>
        <taxon>Pseudomonadota</taxon>
        <taxon>Betaproteobacteria</taxon>
        <taxon>Burkholderiales</taxon>
        <taxon>Oxalobacteraceae</taxon>
        <taxon>Telluria group</taxon>
        <taxon>Pseudoduganella</taxon>
    </lineage>
</organism>
<dbReference type="PANTHER" id="PTHR38340">
    <property type="entry name" value="S-LAYER PROTEIN"/>
    <property type="match status" value="1"/>
</dbReference>
<dbReference type="RefSeq" id="WP_189569255.1">
    <property type="nucleotide sequence ID" value="NZ_BMWW01000010.1"/>
</dbReference>
<dbReference type="SUPFAM" id="SSF51120">
    <property type="entry name" value="beta-Roll"/>
    <property type="match status" value="4"/>
</dbReference>
<evidence type="ECO:0000256" key="2">
    <source>
        <dbReference type="ARBA" id="ARBA00022525"/>
    </source>
</evidence>
<comment type="caution">
    <text evidence="6">The sequence shown here is derived from an EMBL/GenBank/DDBJ whole genome shotgun (WGS) entry which is preliminary data.</text>
</comment>
<sequence>MAYSKRLGPETPWISMEPDGSPDEPGIGMRAGMAAPGTTQIVLQGQGNLTVAAWGADKLLFPDTAVRNVFLTRSGDDLCILYGTDEVVTVTGQFAGAGVRDIGFGGGIVLAAADLAQLTLQGSDGDDQVTGLAADWSTNDAIFGLGGRDVITDSDGGIDFLDGGDGDDEVYYAELGHSTVMGGAGNDTLGIAFSANPDQPETPVNGSALMVGGKGDDWLRGGAGDDVYLFGLGDGNDSVGDLGGTDRIRFGPGIALADVTFTKQGTMLWIRVRDPASPADSAAAQGILVERWFGENVNRCIESFAFDDGTVLDTAQVTTLANIMRGTAAHDFLYTDDDIWRVEALAGNDIVDYLPVVPMYVDAGSGNDTILGAQIRAQEATVVGGLGDDSITGSAGRDIYLFDRGDGNDTIRDAYGDRLPDRLVFGAGVALADVAFGRDGDDLTVTIGGSGGAPPDSIRALRWFWPGTGFIECVAFADGSRLTTAQVTELGNFVMGTDGNDSIAQTDYTRFIDGRGGNDTLDGGQKVPVLRGGDGNDIVRFYASTNSTVDGGSGNDTLSGGYGGASGNAQLTGGTGDDHLVGNPGATSYFFNRGDGRDTIVDTGNSAVIDRLVFGSGIVQGDLAFGRSGNDLVLTIGGAGIAPQSDRITITDWFYAATKTVERLQFADGSVLTAAQVSGVVTGTAAADTVTAAQEHYLVSGLAGDDKLAAGTRSVLLAGGAGNDTLTGGAAADYLHGGKGDDTVTAGARDIVGFNGGDGADTLKAAGSGATLSLGVGIDIAQLTLSHAGADLVLASGGADSVTLKDWYAAIQPTQGIARLQTIGADGAHLYDFHAVVAAFDAAHGPGTGAWAIEAQLSAAAQGIAANTALGGVLAVDMAAHGGVTMLSPLYDTIRAAAFGLDPQLL</sequence>
<evidence type="ECO:0000256" key="1">
    <source>
        <dbReference type="ARBA" id="ARBA00004613"/>
    </source>
</evidence>
<dbReference type="EMBL" id="BMWW01000010">
    <property type="protein sequence ID" value="GGZ06084.1"/>
    <property type="molecule type" value="Genomic_DNA"/>
</dbReference>
<accession>A0AA88CAB3</accession>
<protein>
    <submittedName>
        <fullName evidence="6">Hemolysin-type calcium-binding protein</fullName>
    </submittedName>
</protein>
<feature type="region of interest" description="Disordered" evidence="4">
    <location>
        <begin position="1"/>
        <end position="24"/>
    </location>
</feature>
<evidence type="ECO:0000256" key="4">
    <source>
        <dbReference type="SAM" id="MobiDB-lite"/>
    </source>
</evidence>